<keyword evidence="3" id="KW-1185">Reference proteome</keyword>
<dbReference type="EMBL" id="SJPR01000001">
    <property type="protein sequence ID" value="TWT99725.1"/>
    <property type="molecule type" value="Genomic_DNA"/>
</dbReference>
<dbReference type="PANTHER" id="PTHR36529:SF1">
    <property type="entry name" value="GLYCOSYLTRANSFERASE"/>
    <property type="match status" value="1"/>
</dbReference>
<evidence type="ECO:0000313" key="3">
    <source>
        <dbReference type="Proteomes" id="UP000317421"/>
    </source>
</evidence>
<dbReference type="EC" id="2.7.7.68" evidence="2"/>
<feature type="region of interest" description="Disordered" evidence="1">
    <location>
        <begin position="1"/>
        <end position="29"/>
    </location>
</feature>
<name>A0A5C6AKM9_9BACT</name>
<organism evidence="2 3">
    <name type="scientific">Botrimarina colliarenosi</name>
    <dbReference type="NCBI Taxonomy" id="2528001"/>
    <lineage>
        <taxon>Bacteria</taxon>
        <taxon>Pseudomonadati</taxon>
        <taxon>Planctomycetota</taxon>
        <taxon>Planctomycetia</taxon>
        <taxon>Pirellulales</taxon>
        <taxon>Lacipirellulaceae</taxon>
        <taxon>Botrimarina</taxon>
    </lineage>
</organism>
<accession>A0A5C6AKM9</accession>
<proteinExistence type="predicted"/>
<reference evidence="2 3" key="1">
    <citation type="submission" date="2019-02" db="EMBL/GenBank/DDBJ databases">
        <title>Deep-cultivation of Planctomycetes and their phenomic and genomic characterization uncovers novel biology.</title>
        <authorList>
            <person name="Wiegand S."/>
            <person name="Jogler M."/>
            <person name="Boedeker C."/>
            <person name="Pinto D."/>
            <person name="Vollmers J."/>
            <person name="Rivas-Marin E."/>
            <person name="Kohn T."/>
            <person name="Peeters S.H."/>
            <person name="Heuer A."/>
            <person name="Rast P."/>
            <person name="Oberbeckmann S."/>
            <person name="Bunk B."/>
            <person name="Jeske O."/>
            <person name="Meyerdierks A."/>
            <person name="Storesund J.E."/>
            <person name="Kallscheuer N."/>
            <person name="Luecker S."/>
            <person name="Lage O.M."/>
            <person name="Pohl T."/>
            <person name="Merkel B.J."/>
            <person name="Hornburger P."/>
            <person name="Mueller R.-W."/>
            <person name="Bruemmer F."/>
            <person name="Labrenz M."/>
            <person name="Spormann A.M."/>
            <person name="Op Den Camp H."/>
            <person name="Overmann J."/>
            <person name="Amann R."/>
            <person name="Jetten M.S.M."/>
            <person name="Mascher T."/>
            <person name="Medema M.H."/>
            <person name="Devos D.P."/>
            <person name="Kaster A.-K."/>
            <person name="Ovreas L."/>
            <person name="Rohde M."/>
            <person name="Galperin M.Y."/>
            <person name="Jogler C."/>
        </authorList>
    </citation>
    <scope>NUCLEOTIDE SEQUENCE [LARGE SCALE GENOMIC DNA]</scope>
    <source>
        <strain evidence="2 3">Pla108</strain>
    </source>
</reference>
<keyword evidence="2" id="KW-0548">Nucleotidyltransferase</keyword>
<dbReference type="Gene3D" id="3.90.550.10">
    <property type="entry name" value="Spore Coat Polysaccharide Biosynthesis Protein SpsA, Chain A"/>
    <property type="match status" value="1"/>
</dbReference>
<evidence type="ECO:0000256" key="1">
    <source>
        <dbReference type="SAM" id="MobiDB-lite"/>
    </source>
</evidence>
<dbReference type="OrthoDB" id="9810303at2"/>
<sequence>MADTPPREPTHPPTEESTGSVRASRSGHPERLVVGVLAKHWTPGKSKTRLAATIGAAKAAELSHAFLETTLQRLATLSAGRHDLVLAYSPATRREEFEELAAVRRGEWRCVPQSQGTLGERMRAFFANHPTAILLGSDSPHLPAESVQSAMAWLGESGDARRFVIGPSDDGGYWLIGVRGRTPPIFDAMPWSEATLYATTLKRLEAAGWREGHDYRAVDSWYDIDTSDDLARLRAMIGGGDDALRELGARIDRLVGLSLPSDPPV</sequence>
<dbReference type="SUPFAM" id="SSF53448">
    <property type="entry name" value="Nucleotide-diphospho-sugar transferases"/>
    <property type="match status" value="1"/>
</dbReference>
<dbReference type="GO" id="GO:0043814">
    <property type="term" value="F:phospholactate guanylyltransferase activity"/>
    <property type="evidence" value="ECO:0007669"/>
    <property type="project" value="UniProtKB-EC"/>
</dbReference>
<gene>
    <name evidence="2" type="primary">cofC</name>
    <name evidence="2" type="ORF">Pla108_06680</name>
</gene>
<keyword evidence="2" id="KW-0808">Transferase</keyword>
<comment type="caution">
    <text evidence="2">The sequence shown here is derived from an EMBL/GenBank/DDBJ whole genome shotgun (WGS) entry which is preliminary data.</text>
</comment>
<protein>
    <submittedName>
        <fullName evidence="2">2-phospho-L-lactate guanylyltransferase</fullName>
        <ecNumber evidence="2">2.7.7.68</ecNumber>
    </submittedName>
</protein>
<dbReference type="InterPro" id="IPR029044">
    <property type="entry name" value="Nucleotide-diphossugar_trans"/>
</dbReference>
<dbReference type="AlphaFoldDB" id="A0A5C6AKM9"/>
<dbReference type="Proteomes" id="UP000317421">
    <property type="component" value="Unassembled WGS sequence"/>
</dbReference>
<feature type="compositionally biased region" description="Basic and acidic residues" evidence="1">
    <location>
        <begin position="1"/>
        <end position="14"/>
    </location>
</feature>
<dbReference type="Pfam" id="PF09837">
    <property type="entry name" value="DUF2064"/>
    <property type="match status" value="1"/>
</dbReference>
<dbReference type="NCBIfam" id="TIGR04282">
    <property type="entry name" value="glyco_like_cofC"/>
    <property type="match status" value="1"/>
</dbReference>
<dbReference type="PANTHER" id="PTHR36529">
    <property type="entry name" value="SLL1095 PROTEIN"/>
    <property type="match status" value="1"/>
</dbReference>
<evidence type="ECO:0000313" key="2">
    <source>
        <dbReference type="EMBL" id="TWT99725.1"/>
    </source>
</evidence>
<dbReference type="InterPro" id="IPR018641">
    <property type="entry name" value="Trfase_1_rSAM/seldom-assoc"/>
</dbReference>